<keyword evidence="2" id="KW-0472">Membrane</keyword>
<feature type="region of interest" description="Disordered" evidence="1">
    <location>
        <begin position="44"/>
        <end position="81"/>
    </location>
</feature>
<name>A0AAF3EZX5_9BILA</name>
<dbReference type="Proteomes" id="UP000887575">
    <property type="component" value="Unassembled WGS sequence"/>
</dbReference>
<accession>A0AAF3EZX5</accession>
<evidence type="ECO:0000256" key="1">
    <source>
        <dbReference type="SAM" id="MobiDB-lite"/>
    </source>
</evidence>
<dbReference type="WBParaSite" id="MBELARI_LOCUS19230">
    <property type="protein sequence ID" value="MBELARI_LOCUS19230"/>
    <property type="gene ID" value="MBELARI_LOCUS19230"/>
</dbReference>
<sequence length="102" mass="11195">MYFMFLTGTLSRFLSFIAFEAVSSLILIVPILIICSGSKSKTVANTTTNSSTQSTHRLPIEAPPALTTSEPSTNAGALSYRGSTKDQRIIGDWNNRIIFFYP</sequence>
<dbReference type="AlphaFoldDB" id="A0AAF3EZX5"/>
<proteinExistence type="predicted"/>
<keyword evidence="3" id="KW-1185">Reference proteome</keyword>
<feature type="compositionally biased region" description="Polar residues" evidence="1">
    <location>
        <begin position="66"/>
        <end position="76"/>
    </location>
</feature>
<feature type="transmembrane region" description="Helical" evidence="2">
    <location>
        <begin position="12"/>
        <end position="35"/>
    </location>
</feature>
<keyword evidence="2" id="KW-1133">Transmembrane helix</keyword>
<organism evidence="3 4">
    <name type="scientific">Mesorhabditis belari</name>
    <dbReference type="NCBI Taxonomy" id="2138241"/>
    <lineage>
        <taxon>Eukaryota</taxon>
        <taxon>Metazoa</taxon>
        <taxon>Ecdysozoa</taxon>
        <taxon>Nematoda</taxon>
        <taxon>Chromadorea</taxon>
        <taxon>Rhabditida</taxon>
        <taxon>Rhabditina</taxon>
        <taxon>Rhabditomorpha</taxon>
        <taxon>Rhabditoidea</taxon>
        <taxon>Rhabditidae</taxon>
        <taxon>Mesorhabditinae</taxon>
        <taxon>Mesorhabditis</taxon>
    </lineage>
</organism>
<feature type="compositionally biased region" description="Low complexity" evidence="1">
    <location>
        <begin position="44"/>
        <end position="55"/>
    </location>
</feature>
<evidence type="ECO:0000313" key="4">
    <source>
        <dbReference type="WBParaSite" id="MBELARI_LOCUS19230"/>
    </source>
</evidence>
<evidence type="ECO:0000256" key="2">
    <source>
        <dbReference type="SAM" id="Phobius"/>
    </source>
</evidence>
<evidence type="ECO:0000313" key="3">
    <source>
        <dbReference type="Proteomes" id="UP000887575"/>
    </source>
</evidence>
<protein>
    <submittedName>
        <fullName evidence="4">Uncharacterized protein</fullName>
    </submittedName>
</protein>
<keyword evidence="2" id="KW-0812">Transmembrane</keyword>
<reference evidence="4" key="1">
    <citation type="submission" date="2024-02" db="UniProtKB">
        <authorList>
            <consortium name="WormBaseParasite"/>
        </authorList>
    </citation>
    <scope>IDENTIFICATION</scope>
</reference>